<dbReference type="Pfam" id="PF06394">
    <property type="entry name" value="Pepsin-I3"/>
    <property type="match status" value="1"/>
</dbReference>
<dbReference type="InterPro" id="IPR038412">
    <property type="entry name" value="Pepsin-I3_sf"/>
</dbReference>
<gene>
    <name evidence="2" type="ORF">NLS_LOCUS925</name>
</gene>
<protein>
    <recommendedName>
        <fullName evidence="1">Pepsin inhibitor-3-like repeated domain-containing protein</fullName>
    </recommendedName>
</protein>
<dbReference type="SUPFAM" id="SSF55149">
    <property type="entry name" value="Pepsin inhibitor-3"/>
    <property type="match status" value="1"/>
</dbReference>
<dbReference type="OMA" id="NERASDH"/>
<dbReference type="Gene3D" id="3.30.1120.50">
    <property type="entry name" value="Pepsin inhibitor-3"/>
    <property type="match status" value="1"/>
</dbReference>
<accession>A0A3P6SQS2</accession>
<dbReference type="Proteomes" id="UP000277928">
    <property type="component" value="Unassembled WGS sequence"/>
</dbReference>
<sequence length="163" mass="18650">MRVWKVNERASDHITSRSACNEVFIAMQSVILWELCKGQSVTSGNFSIASAAARSRNANSFGAGRELSATESGRYCVVQDGQIYVNGRYTRNMKPDDYSNLNEYRQNVARWSESLVDQIQLSFPWDPRNPQHNKFPWNPAAFPGKRRRRAAIPFPPLPQFCYE</sequence>
<keyword evidence="3" id="KW-1185">Reference proteome</keyword>
<dbReference type="OrthoDB" id="5825803at2759"/>
<reference evidence="2 3" key="1">
    <citation type="submission" date="2018-08" db="EMBL/GenBank/DDBJ databases">
        <authorList>
            <person name="Laetsch R D."/>
            <person name="Stevens L."/>
            <person name="Kumar S."/>
            <person name="Blaxter L. M."/>
        </authorList>
    </citation>
    <scope>NUCLEOTIDE SEQUENCE [LARGE SCALE GENOMIC DNA]</scope>
</reference>
<dbReference type="EMBL" id="UYRX01000028">
    <property type="protein sequence ID" value="VDK69945.1"/>
    <property type="molecule type" value="Genomic_DNA"/>
</dbReference>
<name>A0A3P6SQS2_LITSI</name>
<feature type="domain" description="Pepsin inhibitor-3-like repeated" evidence="1">
    <location>
        <begin position="74"/>
        <end position="120"/>
    </location>
</feature>
<evidence type="ECO:0000259" key="1">
    <source>
        <dbReference type="Pfam" id="PF06394"/>
    </source>
</evidence>
<organism evidence="2 3">
    <name type="scientific">Litomosoides sigmodontis</name>
    <name type="common">Filarial nematode worm</name>
    <dbReference type="NCBI Taxonomy" id="42156"/>
    <lineage>
        <taxon>Eukaryota</taxon>
        <taxon>Metazoa</taxon>
        <taxon>Ecdysozoa</taxon>
        <taxon>Nematoda</taxon>
        <taxon>Chromadorea</taxon>
        <taxon>Rhabditida</taxon>
        <taxon>Spirurina</taxon>
        <taxon>Spiruromorpha</taxon>
        <taxon>Filarioidea</taxon>
        <taxon>Onchocercidae</taxon>
        <taxon>Litomosoides</taxon>
    </lineage>
</organism>
<dbReference type="AlphaFoldDB" id="A0A3P6SQS2"/>
<evidence type="ECO:0000313" key="3">
    <source>
        <dbReference type="Proteomes" id="UP000277928"/>
    </source>
</evidence>
<dbReference type="InterPro" id="IPR010480">
    <property type="entry name" value="Pepsin-I3"/>
</dbReference>
<proteinExistence type="predicted"/>
<evidence type="ECO:0000313" key="2">
    <source>
        <dbReference type="EMBL" id="VDK69945.1"/>
    </source>
</evidence>